<organism evidence="3 4">
    <name type="scientific">Dermatophagoides pteronyssinus</name>
    <name type="common">European house dust mite</name>
    <dbReference type="NCBI Taxonomy" id="6956"/>
    <lineage>
        <taxon>Eukaryota</taxon>
        <taxon>Metazoa</taxon>
        <taxon>Ecdysozoa</taxon>
        <taxon>Arthropoda</taxon>
        <taxon>Chelicerata</taxon>
        <taxon>Arachnida</taxon>
        <taxon>Acari</taxon>
        <taxon>Acariformes</taxon>
        <taxon>Sarcoptiformes</taxon>
        <taxon>Astigmata</taxon>
        <taxon>Psoroptidia</taxon>
        <taxon>Analgoidea</taxon>
        <taxon>Pyroglyphidae</taxon>
        <taxon>Dermatophagoidinae</taxon>
        <taxon>Dermatophagoides</taxon>
    </lineage>
</organism>
<dbReference type="OrthoDB" id="6434870at2759"/>
<evidence type="ECO:0000256" key="1">
    <source>
        <dbReference type="ARBA" id="ARBA00001968"/>
    </source>
</evidence>
<dbReference type="RefSeq" id="XP_027204372.1">
    <property type="nucleotide sequence ID" value="XM_027348571.1"/>
</dbReference>
<dbReference type="KEGG" id="dpte:113798082"/>
<protein>
    <submittedName>
        <fullName evidence="4">Uncharacterized protein LOC113798082</fullName>
    </submittedName>
</protein>
<evidence type="ECO:0000313" key="3">
    <source>
        <dbReference type="Proteomes" id="UP000515146"/>
    </source>
</evidence>
<keyword evidence="3" id="KW-1185">Reference proteome</keyword>
<evidence type="ECO:0000256" key="2">
    <source>
        <dbReference type="ARBA" id="ARBA00022723"/>
    </source>
</evidence>
<dbReference type="Proteomes" id="UP000515146">
    <property type="component" value="Unplaced"/>
</dbReference>
<name>A0A6P6YGJ5_DERPT</name>
<dbReference type="GO" id="GO:0046872">
    <property type="term" value="F:metal ion binding"/>
    <property type="evidence" value="ECO:0007669"/>
    <property type="project" value="UniProtKB-KW"/>
</dbReference>
<reference evidence="4" key="1">
    <citation type="submission" date="2025-08" db="UniProtKB">
        <authorList>
            <consortium name="RefSeq"/>
        </authorList>
    </citation>
    <scope>IDENTIFICATION</scope>
    <source>
        <strain evidence="4">Airmid</strain>
    </source>
</reference>
<sequence>MRILFFLWMQSLRSTLDSTESLPLSSTELFCHCFILFLFLFLFIYSDKKFLYVNVGANGVQSDSAVLKSSKFYHLLKTNQLNLSEDLITIPESNNTNSTTTIPYVFLADGGFQLESKIMTPYRKSNTPARVRFNKILSHSRVNVENTFGELDVKTTTQVVKTMCLLHNFLKDEETTTRIQLNPSNIVTNTNQTENRTPKQIRNDLCSLIETLTE</sequence>
<dbReference type="OMA" id="TGCNSAR"/>
<dbReference type="InParanoid" id="A0A6P6YGJ5"/>
<keyword evidence="2" id="KW-0479">Metal-binding</keyword>
<accession>A0A6P6YGJ5</accession>
<dbReference type="InterPro" id="IPR027806">
    <property type="entry name" value="HARBI1_dom"/>
</dbReference>
<evidence type="ECO:0000313" key="4">
    <source>
        <dbReference type="RefSeq" id="XP_027204372.1"/>
    </source>
</evidence>
<dbReference type="Pfam" id="PF13359">
    <property type="entry name" value="DDE_Tnp_4"/>
    <property type="match status" value="1"/>
</dbReference>
<comment type="cofactor">
    <cofactor evidence="1">
        <name>a divalent metal cation</name>
        <dbReference type="ChEBI" id="CHEBI:60240"/>
    </cofactor>
</comment>
<gene>
    <name evidence="4" type="primary">LOC113798082</name>
</gene>
<proteinExistence type="predicted"/>
<dbReference type="AlphaFoldDB" id="A0A6P6YGJ5"/>